<dbReference type="EMBL" id="DXEQ01000159">
    <property type="protein sequence ID" value="HIX72499.1"/>
    <property type="molecule type" value="Genomic_DNA"/>
</dbReference>
<dbReference type="Gene3D" id="3.30.420.40">
    <property type="match status" value="2"/>
</dbReference>
<dbReference type="Gene3D" id="3.90.470.30">
    <property type="match status" value="1"/>
</dbReference>
<sequence length="606" mass="64568">MKFVAGVDIGNATTEVAIARIEGQDIQFLASGIGPTTGIKGTLKNINGVFHSLKDALKKIGLEYSDLDEIRINEAAPVIGDVAMETISETIITESTVIGHNPSTPGGTGIGVGTSILVTELSKITEEKDVIAIIPSSVDFAEAARLMNEAKKNVNITGAIAQTDDGTLITNRLDKKVPIIDEVTMIEKVPLGMECAIEVAPIGSVVSVLSNPYGIATLFNLSSEETKRVVPIARSLIGTRSGVVIKTPEGDVQERSIKAGTITVIGSKKEVEVDVDEGAERIMEGIASIPDIEDIQGEVGTNAGNMLDKVRRVMANLTDKHKRDIKIQDLLAVDTFNPQKVKGGIADEFSLENAVGIAAMVKSDRLQMEIIARVLTEKLNVPVYVGGVEADMAIKGALTTPGTSTPLAIVDMGAGSTDASIINREGKVKLIHLAGAGNMVSLLIQSELGLDDFELAEDVKKYPLALVESLFHIRHEDGTAQFFDKPLDASIFAKVVLVKEDGEFVPLEGVESMEKVKQVRMEAKRKVFVTNAIRSLSKVSPTGNPRDIQFVVMVGGSALDFEIPNMVTDALSEYDIVAGRGNIRGCEGPRNAVATGLAMACVEEEE</sequence>
<dbReference type="Gene3D" id="3.50.30.70">
    <property type="entry name" value="Swiveling domain of dehydratase reactivase alpha subunit"/>
    <property type="match status" value="1"/>
</dbReference>
<dbReference type="InterPro" id="IPR028975">
    <property type="entry name" value="DDRA_swiveling_dom_sf"/>
</dbReference>
<reference evidence="3" key="1">
    <citation type="journal article" date="2021" name="PeerJ">
        <title>Extensive microbial diversity within the chicken gut microbiome revealed by metagenomics and culture.</title>
        <authorList>
            <person name="Gilroy R."/>
            <person name="Ravi A."/>
            <person name="Getino M."/>
            <person name="Pursley I."/>
            <person name="Horton D.L."/>
            <person name="Alikhan N.F."/>
            <person name="Baker D."/>
            <person name="Gharbi K."/>
            <person name="Hall N."/>
            <person name="Watson M."/>
            <person name="Adriaenssens E.M."/>
            <person name="Foster-Nyarko E."/>
            <person name="Jarju S."/>
            <person name="Secka A."/>
            <person name="Antonio M."/>
            <person name="Oren A."/>
            <person name="Chaudhuri R.R."/>
            <person name="La Ragione R."/>
            <person name="Hildebrand F."/>
            <person name="Pallen M.J."/>
        </authorList>
    </citation>
    <scope>NUCLEOTIDE SEQUENCE</scope>
    <source>
        <strain evidence="3">ChiSxjej3B15-1167</strain>
    </source>
</reference>
<dbReference type="InterPro" id="IPR040916">
    <property type="entry name" value="DDR_swiveling"/>
</dbReference>
<dbReference type="Pfam" id="PF08841">
    <property type="entry name" value="DDR"/>
    <property type="match status" value="1"/>
</dbReference>
<dbReference type="AlphaFoldDB" id="A0A9D1X495"/>
<dbReference type="InterPro" id="IPR009191">
    <property type="entry name" value="DDRA"/>
</dbReference>
<dbReference type="InterPro" id="IPR030994">
    <property type="entry name" value="DDR_dom"/>
</dbReference>
<evidence type="ECO:0000313" key="4">
    <source>
        <dbReference type="Proteomes" id="UP000886805"/>
    </source>
</evidence>
<dbReference type="SUPFAM" id="SSF53067">
    <property type="entry name" value="Actin-like ATPase domain"/>
    <property type="match status" value="2"/>
</dbReference>
<protein>
    <submittedName>
        <fullName evidence="3">Diol dehydratase reactivase subunit alpha</fullName>
    </submittedName>
</protein>
<dbReference type="Pfam" id="PF18427">
    <property type="entry name" value="DDR_swiveling"/>
    <property type="match status" value="1"/>
</dbReference>
<evidence type="ECO:0000313" key="3">
    <source>
        <dbReference type="EMBL" id="HIX72499.1"/>
    </source>
</evidence>
<feature type="domain" description="Diol dehydratase reactivase ATPase-like" evidence="1">
    <location>
        <begin position="273"/>
        <end position="599"/>
    </location>
</feature>
<organism evidence="3 4">
    <name type="scientific">Candidatus Anaerobutyricum stercoripullorum</name>
    <dbReference type="NCBI Taxonomy" id="2838456"/>
    <lineage>
        <taxon>Bacteria</taxon>
        <taxon>Bacillati</taxon>
        <taxon>Bacillota</taxon>
        <taxon>Clostridia</taxon>
        <taxon>Lachnospirales</taxon>
        <taxon>Lachnospiraceae</taxon>
        <taxon>Anaerobutyricum</taxon>
    </lineage>
</organism>
<dbReference type="InterPro" id="IPR043129">
    <property type="entry name" value="ATPase_NBD"/>
</dbReference>
<dbReference type="InterPro" id="IPR012340">
    <property type="entry name" value="NA-bd_OB-fold"/>
</dbReference>
<proteinExistence type="predicted"/>
<evidence type="ECO:0000259" key="1">
    <source>
        <dbReference type="Pfam" id="PF08841"/>
    </source>
</evidence>
<dbReference type="Gene3D" id="2.40.50.140">
    <property type="entry name" value="Nucleic acid-binding proteins"/>
    <property type="match status" value="1"/>
</dbReference>
<name>A0A9D1X495_9FIRM</name>
<dbReference type="Proteomes" id="UP000886805">
    <property type="component" value="Unassembled WGS sequence"/>
</dbReference>
<evidence type="ECO:0000259" key="2">
    <source>
        <dbReference type="Pfam" id="PF18427"/>
    </source>
</evidence>
<gene>
    <name evidence="3" type="ORF">H9849_05700</name>
</gene>
<reference evidence="3" key="2">
    <citation type="submission" date="2021-04" db="EMBL/GenBank/DDBJ databases">
        <authorList>
            <person name="Gilroy R."/>
        </authorList>
    </citation>
    <scope>NUCLEOTIDE SEQUENCE</scope>
    <source>
        <strain evidence="3">ChiSxjej3B15-1167</strain>
    </source>
</reference>
<comment type="caution">
    <text evidence="3">The sequence shown here is derived from an EMBL/GenBank/DDBJ whole genome shotgun (WGS) entry which is preliminary data.</text>
</comment>
<dbReference type="NCBIfam" id="TIGR04491">
    <property type="entry name" value="reactive_PduG"/>
    <property type="match status" value="1"/>
</dbReference>
<feature type="domain" description="DD-reactivating factor swiveling" evidence="2">
    <location>
        <begin position="92"/>
        <end position="252"/>
    </location>
</feature>
<accession>A0A9D1X495</accession>
<dbReference type="SUPFAM" id="SSF82317">
    <property type="entry name" value="Swiveling domain of dehydratase reactivase alpha subunit"/>
    <property type="match status" value="1"/>
</dbReference>